<dbReference type="RefSeq" id="WP_345070171.1">
    <property type="nucleotide sequence ID" value="NZ_BAABDJ010000001.1"/>
</dbReference>
<proteinExistence type="predicted"/>
<keyword evidence="2" id="KW-1185">Reference proteome</keyword>
<evidence type="ECO:0000313" key="1">
    <source>
        <dbReference type="EMBL" id="GAA3994147.1"/>
    </source>
</evidence>
<sequence>MERRHADRLREKFGTALVDTPVIILRIPDTYPFLDAGLQQLLRDKLRESAAVVAGYGRATSRPWR</sequence>
<name>A0ABP7R8M2_9BACT</name>
<comment type="caution">
    <text evidence="1">The sequence shown here is derived from an EMBL/GenBank/DDBJ whole genome shotgun (WGS) entry which is preliminary data.</text>
</comment>
<reference evidence="2" key="1">
    <citation type="journal article" date="2019" name="Int. J. Syst. Evol. Microbiol.">
        <title>The Global Catalogue of Microorganisms (GCM) 10K type strain sequencing project: providing services to taxonomists for standard genome sequencing and annotation.</title>
        <authorList>
            <consortium name="The Broad Institute Genomics Platform"/>
            <consortium name="The Broad Institute Genome Sequencing Center for Infectious Disease"/>
            <person name="Wu L."/>
            <person name="Ma J."/>
        </authorList>
    </citation>
    <scope>NUCLEOTIDE SEQUENCE [LARGE SCALE GENOMIC DNA]</scope>
    <source>
        <strain evidence="2">JCM 17224</strain>
    </source>
</reference>
<dbReference type="Proteomes" id="UP001500567">
    <property type="component" value="Unassembled WGS sequence"/>
</dbReference>
<evidence type="ECO:0000313" key="2">
    <source>
        <dbReference type="Proteomes" id="UP001500567"/>
    </source>
</evidence>
<accession>A0ABP7R8M2</accession>
<protein>
    <submittedName>
        <fullName evidence="1">Uncharacterized protein</fullName>
    </submittedName>
</protein>
<gene>
    <name evidence="1" type="ORF">GCM10022408_00460</name>
</gene>
<organism evidence="1 2">
    <name type="scientific">Hymenobacter fastidiosus</name>
    <dbReference type="NCBI Taxonomy" id="486264"/>
    <lineage>
        <taxon>Bacteria</taxon>
        <taxon>Pseudomonadati</taxon>
        <taxon>Bacteroidota</taxon>
        <taxon>Cytophagia</taxon>
        <taxon>Cytophagales</taxon>
        <taxon>Hymenobacteraceae</taxon>
        <taxon>Hymenobacter</taxon>
    </lineage>
</organism>
<dbReference type="EMBL" id="BAABDJ010000001">
    <property type="protein sequence ID" value="GAA3994147.1"/>
    <property type="molecule type" value="Genomic_DNA"/>
</dbReference>